<keyword evidence="4 6" id="KW-1133">Transmembrane helix</keyword>
<dbReference type="PANTHER" id="PTHR12668:SF43">
    <property type="entry name" value="TRANSMEMBRANE PROTEIN 14 HOMOLOG"/>
    <property type="match status" value="1"/>
</dbReference>
<dbReference type="AlphaFoldDB" id="A0A9C7PVR2"/>
<evidence type="ECO:0000256" key="3">
    <source>
        <dbReference type="ARBA" id="ARBA00022692"/>
    </source>
</evidence>
<accession>A0A9C7PVR2</accession>
<evidence type="ECO:0000256" key="4">
    <source>
        <dbReference type="ARBA" id="ARBA00022989"/>
    </source>
</evidence>
<feature type="transmembrane region" description="Helical" evidence="6">
    <location>
        <begin position="142"/>
        <end position="159"/>
    </location>
</feature>
<reference evidence="7" key="1">
    <citation type="journal article" date="2022" name="Proc. Natl. Acad. Sci. U.S.A.">
        <title>Life cycle and functional genomics of the unicellular red alga Galdieria for elucidating algal and plant evolution and industrial use.</title>
        <authorList>
            <person name="Hirooka S."/>
            <person name="Itabashi T."/>
            <person name="Ichinose T.M."/>
            <person name="Onuma R."/>
            <person name="Fujiwara T."/>
            <person name="Yamashita S."/>
            <person name="Jong L.W."/>
            <person name="Tomita R."/>
            <person name="Iwane A.H."/>
            <person name="Miyagishima S.Y."/>
        </authorList>
    </citation>
    <scope>NUCLEOTIDE SEQUENCE</scope>
    <source>
        <strain evidence="7">NBRC 102759</strain>
    </source>
</reference>
<dbReference type="Gene3D" id="1.10.10.1740">
    <property type="entry name" value="Transmembrane protein 14-like"/>
    <property type="match status" value="1"/>
</dbReference>
<dbReference type="InterPro" id="IPR005349">
    <property type="entry name" value="TMEM14"/>
</dbReference>
<dbReference type="EMBL" id="BQMJ01000023">
    <property type="protein sequence ID" value="GJQ11294.1"/>
    <property type="molecule type" value="Genomic_DNA"/>
</dbReference>
<comment type="subcellular location">
    <subcellularLocation>
        <location evidence="1">Membrane</location>
    </subcellularLocation>
</comment>
<evidence type="ECO:0000256" key="2">
    <source>
        <dbReference type="ARBA" id="ARBA00007590"/>
    </source>
</evidence>
<dbReference type="Proteomes" id="UP001061958">
    <property type="component" value="Unassembled WGS sequence"/>
</dbReference>
<proteinExistence type="inferred from homology"/>
<evidence type="ECO:0000313" key="7">
    <source>
        <dbReference type="EMBL" id="GJQ11294.1"/>
    </source>
</evidence>
<organism evidence="7 8">
    <name type="scientific">Galdieria partita</name>
    <dbReference type="NCBI Taxonomy" id="83374"/>
    <lineage>
        <taxon>Eukaryota</taxon>
        <taxon>Rhodophyta</taxon>
        <taxon>Bangiophyceae</taxon>
        <taxon>Galdieriales</taxon>
        <taxon>Galdieriaceae</taxon>
        <taxon>Galdieria</taxon>
    </lineage>
</organism>
<keyword evidence="3 6" id="KW-0812">Transmembrane</keyword>
<comment type="caution">
    <text evidence="7">The sequence shown here is derived from an EMBL/GenBank/DDBJ whole genome shotgun (WGS) entry which is preliminary data.</text>
</comment>
<protein>
    <recommendedName>
        <fullName evidence="9">Transmembrane protein 14</fullName>
    </recommendedName>
</protein>
<evidence type="ECO:0000256" key="1">
    <source>
        <dbReference type="ARBA" id="ARBA00004370"/>
    </source>
</evidence>
<sequence>MFKLAILSKSFTSLFYKPEQFLRKSTIFTRYQKFSIASLKDLNSIPHTVTYKEYKYGKTDILSSTKTQGAHKVVRRRLFHNAAASSGVSIPDLWSSVTLTYGSLIAAGGITGYVRTRSIPSLLSGVVSAVLLFVSWRQNSPPLAFAVSSFLTVAFFIRFQKTKKMYPSGILGVISLSASAFFGYVSYWT</sequence>
<comment type="similarity">
    <text evidence="2">Belongs to the TMEM14 family.</text>
</comment>
<feature type="transmembrane region" description="Helical" evidence="6">
    <location>
        <begin position="119"/>
        <end position="136"/>
    </location>
</feature>
<evidence type="ECO:0000256" key="5">
    <source>
        <dbReference type="ARBA" id="ARBA00023136"/>
    </source>
</evidence>
<keyword evidence="5 6" id="KW-0472">Membrane</keyword>
<feature type="transmembrane region" description="Helical" evidence="6">
    <location>
        <begin position="166"/>
        <end position="187"/>
    </location>
</feature>
<name>A0A9C7PVR2_9RHOD</name>
<reference evidence="7" key="2">
    <citation type="submission" date="2022-01" db="EMBL/GenBank/DDBJ databases">
        <authorList>
            <person name="Hirooka S."/>
            <person name="Miyagishima S.Y."/>
        </authorList>
    </citation>
    <scope>NUCLEOTIDE SEQUENCE</scope>
    <source>
        <strain evidence="7">NBRC 102759</strain>
    </source>
</reference>
<gene>
    <name evidence="7" type="ORF">GpartN1_g3085.t1</name>
</gene>
<dbReference type="InterPro" id="IPR044890">
    <property type="entry name" value="TMEM14_sf"/>
</dbReference>
<keyword evidence="8" id="KW-1185">Reference proteome</keyword>
<dbReference type="GO" id="GO:0016020">
    <property type="term" value="C:membrane"/>
    <property type="evidence" value="ECO:0007669"/>
    <property type="project" value="UniProtKB-SubCell"/>
</dbReference>
<evidence type="ECO:0000256" key="6">
    <source>
        <dbReference type="SAM" id="Phobius"/>
    </source>
</evidence>
<dbReference type="PANTHER" id="PTHR12668">
    <property type="entry name" value="TRANSMEMBRANE PROTEIN 14, 15"/>
    <property type="match status" value="1"/>
</dbReference>
<evidence type="ECO:0008006" key="9">
    <source>
        <dbReference type="Google" id="ProtNLM"/>
    </source>
</evidence>
<dbReference type="OrthoDB" id="5620at2759"/>
<dbReference type="Pfam" id="PF03647">
    <property type="entry name" value="Tmemb_14"/>
    <property type="match status" value="1"/>
</dbReference>
<evidence type="ECO:0000313" key="8">
    <source>
        <dbReference type="Proteomes" id="UP001061958"/>
    </source>
</evidence>